<dbReference type="KEGG" id="geo:Geob_3834"/>
<dbReference type="HOGENOM" id="CLU_1118916_0_0_7"/>
<gene>
    <name evidence="1" type="ordered locus">Geob_3834</name>
</gene>
<proteinExistence type="predicted"/>
<dbReference type="EMBL" id="CP001390">
    <property type="protein sequence ID" value="ACM22171.1"/>
    <property type="molecule type" value="Genomic_DNA"/>
</dbReference>
<dbReference type="OrthoDB" id="5465302at2"/>
<dbReference type="PROSITE" id="PS51257">
    <property type="entry name" value="PROKAR_LIPOPROTEIN"/>
    <property type="match status" value="1"/>
</dbReference>
<keyword evidence="1" id="KW-0449">Lipoprotein</keyword>
<dbReference type="eggNOG" id="ENOG5030FSN">
    <property type="taxonomic scope" value="Bacteria"/>
</dbReference>
<dbReference type="Proteomes" id="UP000007721">
    <property type="component" value="Chromosome"/>
</dbReference>
<protein>
    <submittedName>
        <fullName evidence="1">Lipoprotein, putative</fullName>
    </submittedName>
</protein>
<evidence type="ECO:0000313" key="2">
    <source>
        <dbReference type="Proteomes" id="UP000007721"/>
    </source>
</evidence>
<dbReference type="RefSeq" id="WP_012648896.1">
    <property type="nucleotide sequence ID" value="NC_011979.1"/>
</dbReference>
<keyword evidence="2" id="KW-1185">Reference proteome</keyword>
<sequence>MKQFWIFLIILIISVSGCTRYKTQYAAFRPPEAYANFQQMDGIMVGGEAYADSDAAEDAFGFDVKGTGLLPVQLVLDNKSGKSAEIVADQTFLVDGKNGYWRIIPTNVAISRLESSTQLASYFGKGAGKGAVLGAAAGTVLGAALGIVSGRSVGEAALRTGALGTAGGAVIGGAGEGSSPERGRRIMDDIRAKSLEGKVIPEEYLANGFIFFPGEAETAKELRLRLRQPESGIERTVVLSFSGQQGKK</sequence>
<accession>B9M7R5</accession>
<dbReference type="AlphaFoldDB" id="B9M7R5"/>
<dbReference type="STRING" id="316067.Geob_3834"/>
<reference evidence="1 2" key="1">
    <citation type="submission" date="2009-01" db="EMBL/GenBank/DDBJ databases">
        <title>Complete sequence of Geobacter sp. FRC-32.</title>
        <authorList>
            <consortium name="US DOE Joint Genome Institute"/>
            <person name="Lucas S."/>
            <person name="Copeland A."/>
            <person name="Lapidus A."/>
            <person name="Glavina del Rio T."/>
            <person name="Dalin E."/>
            <person name="Tice H."/>
            <person name="Bruce D."/>
            <person name="Goodwin L."/>
            <person name="Pitluck S."/>
            <person name="Saunders E."/>
            <person name="Brettin T."/>
            <person name="Detter J.C."/>
            <person name="Han C."/>
            <person name="Larimer F."/>
            <person name="Land M."/>
            <person name="Hauser L."/>
            <person name="Kyrpides N."/>
            <person name="Ovchinnikova G."/>
            <person name="Kostka J."/>
            <person name="Richardson P."/>
        </authorList>
    </citation>
    <scope>NUCLEOTIDE SEQUENCE [LARGE SCALE GENOMIC DNA]</scope>
    <source>
        <strain evidence="2">DSM 22248 / JCM 15807 / FRC-32</strain>
    </source>
</reference>
<name>B9M7R5_GEODF</name>
<organism evidence="1 2">
    <name type="scientific">Geotalea daltonii (strain DSM 22248 / JCM 15807 / FRC-32)</name>
    <name type="common">Geobacter daltonii</name>
    <dbReference type="NCBI Taxonomy" id="316067"/>
    <lineage>
        <taxon>Bacteria</taxon>
        <taxon>Pseudomonadati</taxon>
        <taxon>Thermodesulfobacteriota</taxon>
        <taxon>Desulfuromonadia</taxon>
        <taxon>Geobacterales</taxon>
        <taxon>Geobacteraceae</taxon>
        <taxon>Geotalea</taxon>
    </lineage>
</organism>
<evidence type="ECO:0000313" key="1">
    <source>
        <dbReference type="EMBL" id="ACM22171.1"/>
    </source>
</evidence>